<evidence type="ECO:0000313" key="1">
    <source>
        <dbReference type="EMBL" id="QGW84386.1"/>
    </source>
</evidence>
<dbReference type="OrthoDB" id="8704534at2"/>
<dbReference type="RefSeq" id="WP_157616140.1">
    <property type="nucleotide sequence ID" value="NZ_CP046622.1"/>
</dbReference>
<evidence type="ECO:0008006" key="3">
    <source>
        <dbReference type="Google" id="ProtNLM"/>
    </source>
</evidence>
<proteinExistence type="predicted"/>
<accession>A0A6I6HN09</accession>
<sequence length="116" mass="13185">MTQAIDSIKLKAAAEHLEWACQQYPNVQDVQALYRGLLPLIEDAKASRVLMPVDRQEAPGWYLMAEGIYRPYENPDIEGAYYKFRTEMGGGLTDQDKKFLAKFSVKEGVNKKKDPS</sequence>
<name>A0A6I6HN09_VARPD</name>
<gene>
    <name evidence="1" type="ORF">GOQ09_23685</name>
</gene>
<reference evidence="1 2" key="1">
    <citation type="submission" date="2019-12" db="EMBL/GenBank/DDBJ databases">
        <title>Hybrid Genome Assemblies of two High G+C Isolates from Undergraduate Microbiology Courses.</title>
        <authorList>
            <person name="Ne Ville C.J."/>
            <person name="Enright D."/>
            <person name="Hernandez I."/>
            <person name="Dodsworth J."/>
            <person name="Orwin P.M."/>
        </authorList>
    </citation>
    <scope>NUCLEOTIDE SEQUENCE [LARGE SCALE GENOMIC DNA]</scope>
    <source>
        <strain evidence="1 2">CSUSB</strain>
    </source>
</reference>
<dbReference type="EMBL" id="CP046622">
    <property type="protein sequence ID" value="QGW84386.1"/>
    <property type="molecule type" value="Genomic_DNA"/>
</dbReference>
<dbReference type="AlphaFoldDB" id="A0A6I6HN09"/>
<dbReference type="Proteomes" id="UP000425817">
    <property type="component" value="Chromosome"/>
</dbReference>
<evidence type="ECO:0000313" key="2">
    <source>
        <dbReference type="Proteomes" id="UP000425817"/>
    </source>
</evidence>
<protein>
    <recommendedName>
        <fullName evidence="3">Tsi6 domain-containing protein</fullName>
    </recommendedName>
</protein>
<organism evidence="1 2">
    <name type="scientific">Variovorax paradoxus</name>
    <dbReference type="NCBI Taxonomy" id="34073"/>
    <lineage>
        <taxon>Bacteria</taxon>
        <taxon>Pseudomonadati</taxon>
        <taxon>Pseudomonadota</taxon>
        <taxon>Betaproteobacteria</taxon>
        <taxon>Burkholderiales</taxon>
        <taxon>Comamonadaceae</taxon>
        <taxon>Variovorax</taxon>
    </lineage>
</organism>